<keyword evidence="10" id="KW-1185">Reference proteome</keyword>
<keyword evidence="7" id="KW-0472">Membrane</keyword>
<reference evidence="9 10" key="1">
    <citation type="journal article" date="2020" name="Microb. Ecol.">
        <title>Ecogenomics of the Marine Benthic Filamentous Cyanobacterium Adonisia.</title>
        <authorList>
            <person name="Walter J.M."/>
            <person name="Coutinho F.H."/>
            <person name="Leomil L."/>
            <person name="Hargreaves P.I."/>
            <person name="Campeao M.E."/>
            <person name="Vieira V.V."/>
            <person name="Silva B.S."/>
            <person name="Fistarol G.O."/>
            <person name="Salomon P.S."/>
            <person name="Sawabe T."/>
            <person name="Mino S."/>
            <person name="Hosokawa M."/>
            <person name="Miyashita H."/>
            <person name="Maruyama F."/>
            <person name="van Verk M.C."/>
            <person name="Dutilh B.E."/>
            <person name="Thompson C.C."/>
            <person name="Thompson F.L."/>
        </authorList>
    </citation>
    <scope>NUCLEOTIDE SEQUENCE [LARGE SCALE GENOMIC DNA]</scope>
    <source>
        <strain evidence="9 10">CCMR0081</strain>
    </source>
</reference>
<name>A0A6M0RTA7_9CYAN</name>
<dbReference type="Pfam" id="PF13442">
    <property type="entry name" value="Cytochrome_CBB3"/>
    <property type="match status" value="1"/>
</dbReference>
<sequence length="144" mass="15870">MTKCYVLLVTQKTVDSPSLPQTTVANSDNRLLVQFVLAATTILLCVILIIWGIHRVQVSDPYVHDVLASTGDLERGQQLFWQNCATCHGLEGTGEVGPDLQHVSERKSQVALIQQVISGKTPPMPQFQPNTQDMADLLVFLESL</sequence>
<proteinExistence type="predicted"/>
<accession>A0A6M0RTA7</accession>
<keyword evidence="2 6" id="KW-0349">Heme</keyword>
<keyword evidence="1" id="KW-0813">Transport</keyword>
<evidence type="ECO:0000256" key="1">
    <source>
        <dbReference type="ARBA" id="ARBA00022448"/>
    </source>
</evidence>
<evidence type="ECO:0000256" key="5">
    <source>
        <dbReference type="ARBA" id="ARBA00023004"/>
    </source>
</evidence>
<keyword evidence="3 6" id="KW-0479">Metal-binding</keyword>
<evidence type="ECO:0000313" key="9">
    <source>
        <dbReference type="EMBL" id="NEZ58931.1"/>
    </source>
</evidence>
<keyword evidence="4" id="KW-0249">Electron transport</keyword>
<evidence type="ECO:0000256" key="7">
    <source>
        <dbReference type="SAM" id="Phobius"/>
    </source>
</evidence>
<evidence type="ECO:0000256" key="2">
    <source>
        <dbReference type="ARBA" id="ARBA00022617"/>
    </source>
</evidence>
<dbReference type="GO" id="GO:0009055">
    <property type="term" value="F:electron transfer activity"/>
    <property type="evidence" value="ECO:0007669"/>
    <property type="project" value="InterPro"/>
</dbReference>
<dbReference type="SUPFAM" id="SSF46626">
    <property type="entry name" value="Cytochrome c"/>
    <property type="match status" value="1"/>
</dbReference>
<evidence type="ECO:0000256" key="6">
    <source>
        <dbReference type="PROSITE-ProRule" id="PRU00433"/>
    </source>
</evidence>
<gene>
    <name evidence="9" type="ORF">DXZ20_25475</name>
</gene>
<dbReference type="EMBL" id="QXHD01000004">
    <property type="protein sequence ID" value="NEZ58931.1"/>
    <property type="molecule type" value="Genomic_DNA"/>
</dbReference>
<evidence type="ECO:0000256" key="4">
    <source>
        <dbReference type="ARBA" id="ARBA00022982"/>
    </source>
</evidence>
<dbReference type="InterPro" id="IPR051811">
    <property type="entry name" value="Cytochrome_c550/c551-like"/>
</dbReference>
<organism evidence="9 10">
    <name type="scientific">Adonisia turfae CCMR0081</name>
    <dbReference type="NCBI Taxonomy" id="2292702"/>
    <lineage>
        <taxon>Bacteria</taxon>
        <taxon>Bacillati</taxon>
        <taxon>Cyanobacteriota</taxon>
        <taxon>Adonisia</taxon>
        <taxon>Adonisia turfae</taxon>
    </lineage>
</organism>
<evidence type="ECO:0000313" key="10">
    <source>
        <dbReference type="Proteomes" id="UP000481033"/>
    </source>
</evidence>
<dbReference type="PANTHER" id="PTHR37823:SF1">
    <property type="entry name" value="CYTOCHROME C-553-LIKE"/>
    <property type="match status" value="1"/>
</dbReference>
<feature type="transmembrane region" description="Helical" evidence="7">
    <location>
        <begin position="31"/>
        <end position="53"/>
    </location>
</feature>
<keyword evidence="7" id="KW-1133">Transmembrane helix</keyword>
<feature type="domain" description="Cytochrome c" evidence="8">
    <location>
        <begin position="71"/>
        <end position="144"/>
    </location>
</feature>
<dbReference type="GO" id="GO:0046872">
    <property type="term" value="F:metal ion binding"/>
    <property type="evidence" value="ECO:0007669"/>
    <property type="project" value="UniProtKB-KW"/>
</dbReference>
<evidence type="ECO:0000259" key="8">
    <source>
        <dbReference type="PROSITE" id="PS51007"/>
    </source>
</evidence>
<dbReference type="Proteomes" id="UP000481033">
    <property type="component" value="Unassembled WGS sequence"/>
</dbReference>
<dbReference type="InterPro" id="IPR036909">
    <property type="entry name" value="Cyt_c-like_dom_sf"/>
</dbReference>
<protein>
    <submittedName>
        <fullName evidence="9">Cytochrome c</fullName>
    </submittedName>
</protein>
<keyword evidence="7" id="KW-0812">Transmembrane</keyword>
<dbReference type="PROSITE" id="PS51007">
    <property type="entry name" value="CYTC"/>
    <property type="match status" value="1"/>
</dbReference>
<dbReference type="Gene3D" id="1.10.760.10">
    <property type="entry name" value="Cytochrome c-like domain"/>
    <property type="match status" value="1"/>
</dbReference>
<keyword evidence="5 6" id="KW-0408">Iron</keyword>
<dbReference type="AlphaFoldDB" id="A0A6M0RTA7"/>
<evidence type="ECO:0000256" key="3">
    <source>
        <dbReference type="ARBA" id="ARBA00022723"/>
    </source>
</evidence>
<dbReference type="PANTHER" id="PTHR37823">
    <property type="entry name" value="CYTOCHROME C-553-LIKE"/>
    <property type="match status" value="1"/>
</dbReference>
<dbReference type="InterPro" id="IPR009056">
    <property type="entry name" value="Cyt_c-like_dom"/>
</dbReference>
<comment type="caution">
    <text evidence="9">The sequence shown here is derived from an EMBL/GenBank/DDBJ whole genome shotgun (WGS) entry which is preliminary data.</text>
</comment>
<dbReference type="GO" id="GO:0020037">
    <property type="term" value="F:heme binding"/>
    <property type="evidence" value="ECO:0007669"/>
    <property type="project" value="InterPro"/>
</dbReference>